<name>A0ABU0ZW32_9ACTN</name>
<feature type="compositionally biased region" description="Low complexity" evidence="1">
    <location>
        <begin position="28"/>
        <end position="38"/>
    </location>
</feature>
<dbReference type="Proteomes" id="UP001230908">
    <property type="component" value="Unassembled WGS sequence"/>
</dbReference>
<comment type="caution">
    <text evidence="2">The sequence shown here is derived from an EMBL/GenBank/DDBJ whole genome shotgun (WGS) entry which is preliminary data.</text>
</comment>
<reference evidence="2 3" key="1">
    <citation type="submission" date="2023-08" db="EMBL/GenBank/DDBJ databases">
        <title>Phytohabitans sansha sp. nov., isolated from marine sediment.</title>
        <authorList>
            <person name="Zhao Y."/>
            <person name="Yi K."/>
        </authorList>
    </citation>
    <scope>NUCLEOTIDE SEQUENCE [LARGE SCALE GENOMIC DNA]</scope>
    <source>
        <strain evidence="2 3">ZYX-F-186</strain>
    </source>
</reference>
<dbReference type="EMBL" id="JAVHUY010000075">
    <property type="protein sequence ID" value="MDQ7911238.1"/>
    <property type="molecule type" value="Genomic_DNA"/>
</dbReference>
<dbReference type="RefSeq" id="WP_308718458.1">
    <property type="nucleotide sequence ID" value="NZ_JAVHUY010000075.1"/>
</dbReference>
<keyword evidence="3" id="KW-1185">Reference proteome</keyword>
<evidence type="ECO:0000256" key="1">
    <source>
        <dbReference type="SAM" id="MobiDB-lite"/>
    </source>
</evidence>
<feature type="region of interest" description="Disordered" evidence="1">
    <location>
        <begin position="1"/>
        <end position="103"/>
    </location>
</feature>
<evidence type="ECO:0000313" key="3">
    <source>
        <dbReference type="Proteomes" id="UP001230908"/>
    </source>
</evidence>
<gene>
    <name evidence="2" type="ORF">RB614_42790</name>
</gene>
<proteinExistence type="predicted"/>
<sequence length="103" mass="11023">MSDVQQPEMRRSGHDPLVAGSAKEKAARQPAPRGQAPAKDTRPAEQRSPYGPGPGQEEPYDEDSDFAEEHSSPTFADQMSGGPEGEPEPESPKGYTGMDPSRA</sequence>
<accession>A0ABU0ZW32</accession>
<protein>
    <submittedName>
        <fullName evidence="2">Uncharacterized protein</fullName>
    </submittedName>
</protein>
<organism evidence="2 3">
    <name type="scientific">Phytohabitans maris</name>
    <dbReference type="NCBI Taxonomy" id="3071409"/>
    <lineage>
        <taxon>Bacteria</taxon>
        <taxon>Bacillati</taxon>
        <taxon>Actinomycetota</taxon>
        <taxon>Actinomycetes</taxon>
        <taxon>Micromonosporales</taxon>
        <taxon>Micromonosporaceae</taxon>
    </lineage>
</organism>
<evidence type="ECO:0000313" key="2">
    <source>
        <dbReference type="EMBL" id="MDQ7911238.1"/>
    </source>
</evidence>